<protein>
    <recommendedName>
        <fullName evidence="8">Threonine/serine exporter-like N-terminal domain-containing protein</fullName>
    </recommendedName>
</protein>
<comment type="similarity">
    <text evidence="6">Belongs to the ThrE exporter (TC 2.A.79) family.</text>
</comment>
<proteinExistence type="inferred from homology"/>
<evidence type="ECO:0000256" key="5">
    <source>
        <dbReference type="ARBA" id="ARBA00023136"/>
    </source>
</evidence>
<feature type="transmembrane region" description="Helical" evidence="7">
    <location>
        <begin position="131"/>
        <end position="149"/>
    </location>
</feature>
<dbReference type="InterPro" id="IPR050539">
    <property type="entry name" value="ThrE_Dicarb/AminoAcid_Exp"/>
</dbReference>
<organism evidence="9">
    <name type="scientific">Rhodopseudomonas palustris (strain BisA53)</name>
    <dbReference type="NCBI Taxonomy" id="316055"/>
    <lineage>
        <taxon>Bacteria</taxon>
        <taxon>Pseudomonadati</taxon>
        <taxon>Pseudomonadota</taxon>
        <taxon>Alphaproteobacteria</taxon>
        <taxon>Hyphomicrobiales</taxon>
        <taxon>Nitrobacteraceae</taxon>
        <taxon>Rhodopseudomonas</taxon>
    </lineage>
</organism>
<keyword evidence="4 7" id="KW-1133">Transmembrane helix</keyword>
<feature type="transmembrane region" description="Helical" evidence="7">
    <location>
        <begin position="155"/>
        <end position="173"/>
    </location>
</feature>
<feature type="transmembrane region" description="Helical" evidence="7">
    <location>
        <begin position="180"/>
        <end position="199"/>
    </location>
</feature>
<evidence type="ECO:0000259" key="8">
    <source>
        <dbReference type="Pfam" id="PF06738"/>
    </source>
</evidence>
<accession>Q07MR8</accession>
<feature type="transmembrane region" description="Helical" evidence="7">
    <location>
        <begin position="243"/>
        <end position="264"/>
    </location>
</feature>
<dbReference type="EMBL" id="CP000463">
    <property type="protein sequence ID" value="ABJ06766.1"/>
    <property type="molecule type" value="Genomic_DNA"/>
</dbReference>
<name>Q07MR8_RHOP5</name>
<evidence type="ECO:0000256" key="1">
    <source>
        <dbReference type="ARBA" id="ARBA00004651"/>
    </source>
</evidence>
<dbReference type="PANTHER" id="PTHR34390:SF2">
    <property type="entry name" value="SUCCINATE TRANSPORTER SUBUNIT YJJP-RELATED"/>
    <property type="match status" value="1"/>
</dbReference>
<evidence type="ECO:0000256" key="4">
    <source>
        <dbReference type="ARBA" id="ARBA00022989"/>
    </source>
</evidence>
<keyword evidence="5 7" id="KW-0472">Membrane</keyword>
<dbReference type="STRING" id="316055.RPE_2829"/>
<dbReference type="HOGENOM" id="CLU_070277_2_0_5"/>
<dbReference type="eggNOG" id="COG2966">
    <property type="taxonomic scope" value="Bacteria"/>
</dbReference>
<comment type="subcellular location">
    <subcellularLocation>
        <location evidence="1">Cell membrane</location>
        <topology evidence="1">Multi-pass membrane protein</topology>
    </subcellularLocation>
</comment>
<dbReference type="Pfam" id="PF06738">
    <property type="entry name" value="ThrE"/>
    <property type="match status" value="1"/>
</dbReference>
<dbReference type="KEGG" id="rpe:RPE_2829"/>
<dbReference type="GO" id="GO:0015744">
    <property type="term" value="P:succinate transport"/>
    <property type="evidence" value="ECO:0007669"/>
    <property type="project" value="TreeGrafter"/>
</dbReference>
<feature type="domain" description="Threonine/serine exporter-like N-terminal" evidence="8">
    <location>
        <begin position="25"/>
        <end position="260"/>
    </location>
</feature>
<dbReference type="OrthoDB" id="9813917at2"/>
<dbReference type="GO" id="GO:0022857">
    <property type="term" value="F:transmembrane transporter activity"/>
    <property type="evidence" value="ECO:0007669"/>
    <property type="project" value="InterPro"/>
</dbReference>
<keyword evidence="3 7" id="KW-0812">Transmembrane</keyword>
<sequence>MNTPSAVEPDHSKIRHHTLERIAHAALQVGVTLTQSGASVSTTHEAARMIGTGFGVEVLGLRSGYTSLEVTVGTGRDTITRMINTGPHGVNHRLDFAVRELAVRAAGGGMTPEEIEIELARLKRDTPRHPPWLVAIATGAACAAFGRLLGADWPAFVPMLAAAGIGQAIRHWLIGRKVNVFVIAAIIGCVAATLGGLGARLAGSHTIELAMMASILLLVPGVPSTNAQTDIMDGYPAMGSARAVWVIMVMVFAVTGLWVAEFLLRMPN</sequence>
<evidence type="ECO:0000256" key="6">
    <source>
        <dbReference type="ARBA" id="ARBA00034125"/>
    </source>
</evidence>
<evidence type="ECO:0000256" key="7">
    <source>
        <dbReference type="SAM" id="Phobius"/>
    </source>
</evidence>
<dbReference type="InterPro" id="IPR010619">
    <property type="entry name" value="ThrE-like_N"/>
</dbReference>
<gene>
    <name evidence="9" type="ordered locus">RPE_2829</name>
</gene>
<evidence type="ECO:0000256" key="2">
    <source>
        <dbReference type="ARBA" id="ARBA00022475"/>
    </source>
</evidence>
<dbReference type="GO" id="GO:0005886">
    <property type="term" value="C:plasma membrane"/>
    <property type="evidence" value="ECO:0007669"/>
    <property type="project" value="UniProtKB-SubCell"/>
</dbReference>
<reference evidence="9" key="1">
    <citation type="submission" date="2006-09" db="EMBL/GenBank/DDBJ databases">
        <title>Complete sequence of Rhodopseudomonas palustris BisA53.</title>
        <authorList>
            <consortium name="US DOE Joint Genome Institute"/>
            <person name="Copeland A."/>
            <person name="Lucas S."/>
            <person name="Lapidus A."/>
            <person name="Barry K."/>
            <person name="Detter J.C."/>
            <person name="Glavina del Rio T."/>
            <person name="Hammon N."/>
            <person name="Israni S."/>
            <person name="Dalin E."/>
            <person name="Tice H."/>
            <person name="Pitluck S."/>
            <person name="Chain P."/>
            <person name="Malfatti S."/>
            <person name="Shin M."/>
            <person name="Vergez L."/>
            <person name="Schmutz J."/>
            <person name="Larimer F."/>
            <person name="Land M."/>
            <person name="Hauser L."/>
            <person name="Pelletier D.A."/>
            <person name="Kyrpides N."/>
            <person name="Kim E."/>
            <person name="Harwood C.S."/>
            <person name="Oda Y."/>
            <person name="Richardson P."/>
        </authorList>
    </citation>
    <scope>NUCLEOTIDE SEQUENCE [LARGE SCALE GENOMIC DNA]</scope>
    <source>
        <strain evidence="9">BisA53</strain>
    </source>
</reference>
<evidence type="ECO:0000256" key="3">
    <source>
        <dbReference type="ARBA" id="ARBA00022692"/>
    </source>
</evidence>
<evidence type="ECO:0000313" key="9">
    <source>
        <dbReference type="EMBL" id="ABJ06766.1"/>
    </source>
</evidence>
<keyword evidence="2" id="KW-1003">Cell membrane</keyword>
<dbReference type="AlphaFoldDB" id="Q07MR8"/>
<dbReference type="PANTHER" id="PTHR34390">
    <property type="entry name" value="UPF0442 PROTEIN YJJB-RELATED"/>
    <property type="match status" value="1"/>
</dbReference>